<dbReference type="InterPro" id="IPR036249">
    <property type="entry name" value="Thioredoxin-like_sf"/>
</dbReference>
<dbReference type="Pfam" id="PF00085">
    <property type="entry name" value="Thioredoxin"/>
    <property type="match status" value="1"/>
</dbReference>
<evidence type="ECO:0000256" key="6">
    <source>
        <dbReference type="PROSITE-ProRule" id="PRU00322"/>
    </source>
</evidence>
<dbReference type="PROSITE" id="PS50199">
    <property type="entry name" value="ZF_RANBP2_2"/>
    <property type="match status" value="1"/>
</dbReference>
<feature type="repeat" description="ANK" evidence="5">
    <location>
        <begin position="1212"/>
        <end position="1244"/>
    </location>
</feature>
<dbReference type="PROSITE" id="PS01358">
    <property type="entry name" value="ZF_RANBP2_1"/>
    <property type="match status" value="1"/>
</dbReference>
<feature type="compositionally biased region" description="Basic and acidic residues" evidence="7">
    <location>
        <begin position="120"/>
        <end position="153"/>
    </location>
</feature>
<feature type="region of interest" description="Disordered" evidence="7">
    <location>
        <begin position="543"/>
        <end position="564"/>
    </location>
</feature>
<organism evidence="10 11">
    <name type="scientific">Polarella glacialis</name>
    <name type="common">Dinoflagellate</name>
    <dbReference type="NCBI Taxonomy" id="89957"/>
    <lineage>
        <taxon>Eukaryota</taxon>
        <taxon>Sar</taxon>
        <taxon>Alveolata</taxon>
        <taxon>Dinophyceae</taxon>
        <taxon>Suessiales</taxon>
        <taxon>Suessiaceae</taxon>
        <taxon>Polarella</taxon>
    </lineage>
</organism>
<feature type="region of interest" description="Disordered" evidence="7">
    <location>
        <begin position="368"/>
        <end position="389"/>
    </location>
</feature>
<dbReference type="GO" id="GO:0005783">
    <property type="term" value="C:endoplasmic reticulum"/>
    <property type="evidence" value="ECO:0007669"/>
    <property type="project" value="TreeGrafter"/>
</dbReference>
<feature type="compositionally biased region" description="Basic and acidic residues" evidence="7">
    <location>
        <begin position="160"/>
        <end position="178"/>
    </location>
</feature>
<feature type="repeat" description="ANK" evidence="5">
    <location>
        <begin position="1149"/>
        <end position="1181"/>
    </location>
</feature>
<dbReference type="EMBL" id="CAJNNW010035865">
    <property type="protein sequence ID" value="CAE8730578.1"/>
    <property type="molecule type" value="Genomic_DNA"/>
</dbReference>
<dbReference type="Pfam" id="PF13637">
    <property type="entry name" value="Ank_4"/>
    <property type="match status" value="1"/>
</dbReference>
<dbReference type="PROSITE" id="PS50297">
    <property type="entry name" value="ANK_REP_REGION"/>
    <property type="match status" value="1"/>
</dbReference>
<dbReference type="GO" id="GO:0006457">
    <property type="term" value="P:protein folding"/>
    <property type="evidence" value="ECO:0007669"/>
    <property type="project" value="TreeGrafter"/>
</dbReference>
<keyword evidence="5" id="KW-0040">ANK repeat</keyword>
<evidence type="ECO:0000259" key="8">
    <source>
        <dbReference type="PROSITE" id="PS50199"/>
    </source>
</evidence>
<dbReference type="InterPro" id="IPR043136">
    <property type="entry name" value="B30.2/SPRY_sf"/>
</dbReference>
<dbReference type="SUPFAM" id="SSF57850">
    <property type="entry name" value="RING/U-box"/>
    <property type="match status" value="1"/>
</dbReference>
<dbReference type="SUPFAM" id="SSF52833">
    <property type="entry name" value="Thioredoxin-like"/>
    <property type="match status" value="1"/>
</dbReference>
<evidence type="ECO:0000256" key="7">
    <source>
        <dbReference type="SAM" id="MobiDB-lite"/>
    </source>
</evidence>
<dbReference type="GO" id="GO:0034976">
    <property type="term" value="P:response to endoplasmic reticulum stress"/>
    <property type="evidence" value="ECO:0007669"/>
    <property type="project" value="TreeGrafter"/>
</dbReference>
<dbReference type="PANTHER" id="PTHR18929">
    <property type="entry name" value="PROTEIN DISULFIDE ISOMERASE"/>
    <property type="match status" value="1"/>
</dbReference>
<dbReference type="PROSITE" id="PS50088">
    <property type="entry name" value="ANK_REPEAT"/>
    <property type="match status" value="2"/>
</dbReference>
<accession>A0A813LJ83</accession>
<feature type="compositionally biased region" description="Acidic residues" evidence="7">
    <location>
        <begin position="179"/>
        <end position="190"/>
    </location>
</feature>
<dbReference type="SMART" id="SM00184">
    <property type="entry name" value="RING"/>
    <property type="match status" value="1"/>
</dbReference>
<evidence type="ECO:0000313" key="11">
    <source>
        <dbReference type="Proteomes" id="UP000626109"/>
    </source>
</evidence>
<dbReference type="PROSITE" id="PS51352">
    <property type="entry name" value="THIOREDOXIN_2"/>
    <property type="match status" value="1"/>
</dbReference>
<dbReference type="SUPFAM" id="SSF48403">
    <property type="entry name" value="Ankyrin repeat"/>
    <property type="match status" value="1"/>
</dbReference>
<dbReference type="InterPro" id="IPR036770">
    <property type="entry name" value="Ankyrin_rpt-contain_sf"/>
</dbReference>
<comment type="similarity">
    <text evidence="1">Belongs to the protein disulfide isomerase family.</text>
</comment>
<evidence type="ECO:0000256" key="4">
    <source>
        <dbReference type="ARBA" id="ARBA00022833"/>
    </source>
</evidence>
<dbReference type="InterPro" id="IPR013083">
    <property type="entry name" value="Znf_RING/FYVE/PHD"/>
</dbReference>
<dbReference type="CDD" id="cd16448">
    <property type="entry name" value="RING-H2"/>
    <property type="match status" value="1"/>
</dbReference>
<name>A0A813LJ83_POLGL</name>
<dbReference type="Gene3D" id="3.40.30.10">
    <property type="entry name" value="Glutaredoxin"/>
    <property type="match status" value="1"/>
</dbReference>
<reference evidence="10" key="1">
    <citation type="submission" date="2021-02" db="EMBL/GenBank/DDBJ databases">
        <authorList>
            <person name="Dougan E. K."/>
            <person name="Rhodes N."/>
            <person name="Thang M."/>
            <person name="Chan C."/>
        </authorList>
    </citation>
    <scope>NUCLEOTIDE SEQUENCE</scope>
</reference>
<evidence type="ECO:0000259" key="9">
    <source>
        <dbReference type="PROSITE" id="PS51352"/>
    </source>
</evidence>
<dbReference type="Gene3D" id="3.30.40.10">
    <property type="entry name" value="Zinc/RING finger domain, C3HC4 (zinc finger)"/>
    <property type="match status" value="1"/>
</dbReference>
<feature type="compositionally biased region" description="Basic and acidic residues" evidence="7">
    <location>
        <begin position="68"/>
        <end position="111"/>
    </location>
</feature>
<dbReference type="Gene3D" id="2.60.120.920">
    <property type="match status" value="1"/>
</dbReference>
<feature type="domain" description="Thioredoxin" evidence="9">
    <location>
        <begin position="698"/>
        <end position="825"/>
    </location>
</feature>
<evidence type="ECO:0000256" key="2">
    <source>
        <dbReference type="ARBA" id="ARBA00022723"/>
    </source>
</evidence>
<dbReference type="InterPro" id="IPR001841">
    <property type="entry name" value="Znf_RING"/>
</dbReference>
<feature type="region of interest" description="Disordered" evidence="7">
    <location>
        <begin position="56"/>
        <end position="196"/>
    </location>
</feature>
<dbReference type="Gene3D" id="1.25.40.20">
    <property type="entry name" value="Ankyrin repeat-containing domain"/>
    <property type="match status" value="1"/>
</dbReference>
<sequence>MFEGVALFRFPVRRGSWYAEVEVAKLGKSQPCVGWGLQKEGSPKILRLLAVGGKSAVKIDIGEGAPPQDKKKKEKKADKDKKSGGEAEKTDEAQEEAEKGEEKKEENKDEEQAAETGGETSEKAVKQKEEGDKGKDGREEDEKIKEAKKGEAEAKDEEAEEKKEGEGEEKKEEEGDEKKEEEEEEEEANEDGAWKYGEPFGSAWKEGDVIGILFIAGEEGPCQMHFSLNGSMAAPFGQAFSLDVTDEESTLALVIAAGDEGELAVNLGQRLFQTAPSPALGESAQQSLPRGLGEAMRIRPAWKVQLPKGVKAWPVFEGPSRSSKGKMPLEDKADVDTIQIGEDNWVLLMEGWVQTRMLVAGTEYEALKPRPPWSPIDPPRKKKERRKRQQTIHATFDTDFCESRNWQFTGNDVGVSQGGPDLLVSSEAASSGVIRWMLKLEDGNDAVEVGVVPVSEVEEPGYLFNTGATGIKSDNVSGGDQKPTWPLHMKYVEVLCDVDRKKVSFKVGSTKDNLQEVKVLELTYDEEVKLAVTGWSGTRVRLEPPQKWMGGEDSDSESDCGGEEDDRFANTCGNVVQPSTWHVATICVDLDKRQEIRVFLDGEPHLVARDPGLFAPEGLFSVDPTEGLVLFGRRRAGKLVEREWRLGGHMRQMRMESHVLTVPEIWGQQLPKGVWGCRTCQSRNAADVRICWSCHTARQKTAVRPASDADPRHEGLTVLVADSFKELVLESKEHVFVLIQAPWCEACQEVKPHWRKLAKMLKGATSIRIAMMDSDENDVPSRFFPESFIPNVKLFLAGKKGKPLACNSRERTFESYLKFLEEHTGVSLESAAEDFYPTYCETMDVPALVQELRQAAMMQNLRLMQWKTPPLQALAAFLYAYLLDPSHYSLVTITPEAIPEDSAQIAAPEQVQISVVPAHGTASSAFAAQLTASLPSSPGGALLARPPPALERVTSHPQSMPGFLRAVSSSSGLPAQPLLLSRAVSTPLEQVADPMKLEEELKRAQLSELLDVRLQAELKKAQPDEIRDFVRDFLLRQSAPKFQHRLFFNARQAVSWKACPAATRLLAAVRIFRRLRRWVRREMARFGREPQSLDGSWAEARIAPMTAAALRSNWRRVEEAICKEHPREAGVATLQILLERGFNPNASPFGVSPLLLASLTGNLHAAQFLFVRGANLHLSGGVSKQQQLLPIDGAAACGFLRLVGFFRENGSTAARALHFAASGGHVDVCKYLLATGVSPDLRVDKGLSAFTLAVLCGESTAALVLLPHCSPAMLEEALPGELCWRMGLAGGSTVLHLAAHLGGHRERLLVLNRANYDLVIPAMLAPAMMRPTLQPRSLNAFEALAAAPPEADAEEMCVICMEGQEGGESPFTRLYCGHCFHRGCLGGWRAEGQPEWSFLSSLPQAAARAHGSGRGRRAVAAGDGSARQRRSICRDVAFCRRRWQGRQGV</sequence>
<evidence type="ECO:0000256" key="1">
    <source>
        <dbReference type="ARBA" id="ARBA00006347"/>
    </source>
</evidence>
<dbReference type="InterPro" id="IPR013766">
    <property type="entry name" value="Thioredoxin_domain"/>
</dbReference>
<proteinExistence type="inferred from homology"/>
<keyword evidence="4" id="KW-0862">Zinc</keyword>
<evidence type="ECO:0000313" key="10">
    <source>
        <dbReference type="EMBL" id="CAE8730578.1"/>
    </source>
</evidence>
<dbReference type="SMART" id="SM00248">
    <property type="entry name" value="ANK"/>
    <property type="match status" value="3"/>
</dbReference>
<evidence type="ECO:0000256" key="3">
    <source>
        <dbReference type="ARBA" id="ARBA00022771"/>
    </source>
</evidence>
<feature type="compositionally biased region" description="Acidic residues" evidence="7">
    <location>
        <begin position="552"/>
        <end position="564"/>
    </location>
</feature>
<keyword evidence="3 6" id="KW-0863">Zinc-finger</keyword>
<dbReference type="InterPro" id="IPR002110">
    <property type="entry name" value="Ankyrin_rpt"/>
</dbReference>
<dbReference type="GO" id="GO:0003756">
    <property type="term" value="F:protein disulfide isomerase activity"/>
    <property type="evidence" value="ECO:0007669"/>
    <property type="project" value="TreeGrafter"/>
</dbReference>
<gene>
    <name evidence="10" type="ORF">PGLA2088_LOCUS45783</name>
</gene>
<feature type="compositionally biased region" description="Basic residues" evidence="7">
    <location>
        <begin position="380"/>
        <end position="389"/>
    </location>
</feature>
<protein>
    <submittedName>
        <fullName evidence="10">Uncharacterized protein</fullName>
    </submittedName>
</protein>
<keyword evidence="2" id="KW-0479">Metal-binding</keyword>
<dbReference type="InterPro" id="IPR001876">
    <property type="entry name" value="Znf_RanBP2"/>
</dbReference>
<evidence type="ECO:0000256" key="5">
    <source>
        <dbReference type="PROSITE-ProRule" id="PRU00023"/>
    </source>
</evidence>
<comment type="caution">
    <text evidence="10">The sequence shown here is derived from an EMBL/GenBank/DDBJ whole genome shotgun (WGS) entry which is preliminary data.</text>
</comment>
<feature type="domain" description="RanBP2-type" evidence="8">
    <location>
        <begin position="671"/>
        <end position="700"/>
    </location>
</feature>
<dbReference type="Proteomes" id="UP000626109">
    <property type="component" value="Unassembled WGS sequence"/>
</dbReference>
<dbReference type="GO" id="GO:0008270">
    <property type="term" value="F:zinc ion binding"/>
    <property type="evidence" value="ECO:0007669"/>
    <property type="project" value="UniProtKB-KW"/>
</dbReference>